<accession>T1F9Q4</accession>
<dbReference type="GeneID" id="20205553"/>
<dbReference type="CTD" id="20205553"/>
<reference evidence="1 3" key="2">
    <citation type="journal article" date="2013" name="Nature">
        <title>Insights into bilaterian evolution from three spiralian genomes.</title>
        <authorList>
            <person name="Simakov O."/>
            <person name="Marletaz F."/>
            <person name="Cho S.J."/>
            <person name="Edsinger-Gonzales E."/>
            <person name="Havlak P."/>
            <person name="Hellsten U."/>
            <person name="Kuo D.H."/>
            <person name="Larsson T."/>
            <person name="Lv J."/>
            <person name="Arendt D."/>
            <person name="Savage R."/>
            <person name="Osoegawa K."/>
            <person name="de Jong P."/>
            <person name="Grimwood J."/>
            <person name="Chapman J.A."/>
            <person name="Shapiro H."/>
            <person name="Aerts A."/>
            <person name="Otillar R.P."/>
            <person name="Terry A.Y."/>
            <person name="Boore J.L."/>
            <person name="Grigoriev I.V."/>
            <person name="Lindberg D.R."/>
            <person name="Seaver E.C."/>
            <person name="Weisblat D.A."/>
            <person name="Putnam N.H."/>
            <person name="Rokhsar D.S."/>
        </authorList>
    </citation>
    <scope>NUCLEOTIDE SEQUENCE</scope>
</reference>
<evidence type="ECO:0000313" key="2">
    <source>
        <dbReference type="EnsemblMetazoa" id="HelroP175825"/>
    </source>
</evidence>
<sequence>MDGYVLTQSFSTYNSQLLLEVGISFNHQLDGGLFNIRRLKAENIISKKGSSYFNVPTMLPIPVQIVSDLQIDLNTVEMPKDMQKHVKLTVHYQWGSAQKNKRVHVSKKYT</sequence>
<protein>
    <submittedName>
        <fullName evidence="1 2">Uncharacterized protein</fullName>
    </submittedName>
</protein>
<dbReference type="EMBL" id="AMQM01005443">
    <property type="status" value="NOT_ANNOTATED_CDS"/>
    <property type="molecule type" value="Genomic_DNA"/>
</dbReference>
<name>T1F9Q4_HELRO</name>
<reference evidence="2" key="3">
    <citation type="submission" date="2015-06" db="UniProtKB">
        <authorList>
            <consortium name="EnsemblMetazoa"/>
        </authorList>
    </citation>
    <scope>IDENTIFICATION</scope>
</reference>
<dbReference type="AlphaFoldDB" id="T1F9Q4"/>
<reference evidence="3" key="1">
    <citation type="submission" date="2012-12" db="EMBL/GenBank/DDBJ databases">
        <authorList>
            <person name="Hellsten U."/>
            <person name="Grimwood J."/>
            <person name="Chapman J.A."/>
            <person name="Shapiro H."/>
            <person name="Aerts A."/>
            <person name="Otillar R.P."/>
            <person name="Terry A.Y."/>
            <person name="Boore J.L."/>
            <person name="Simakov O."/>
            <person name="Marletaz F."/>
            <person name="Cho S.-J."/>
            <person name="Edsinger-Gonzales E."/>
            <person name="Havlak P."/>
            <person name="Kuo D.-H."/>
            <person name="Larsson T."/>
            <person name="Lv J."/>
            <person name="Arendt D."/>
            <person name="Savage R."/>
            <person name="Osoegawa K."/>
            <person name="de Jong P."/>
            <person name="Lindberg D.R."/>
            <person name="Seaver E.C."/>
            <person name="Weisblat D.A."/>
            <person name="Putnam N.H."/>
            <person name="Grigoriev I.V."/>
            <person name="Rokhsar D.S."/>
        </authorList>
    </citation>
    <scope>NUCLEOTIDE SEQUENCE</scope>
</reference>
<gene>
    <name evidence="2" type="primary">20205553</name>
    <name evidence="1" type="ORF">HELRODRAFT_175825</name>
</gene>
<proteinExistence type="predicted"/>
<evidence type="ECO:0000313" key="3">
    <source>
        <dbReference type="Proteomes" id="UP000015101"/>
    </source>
</evidence>
<dbReference type="EnsemblMetazoa" id="HelroT175825">
    <property type="protein sequence ID" value="HelroP175825"/>
    <property type="gene ID" value="HelroG175825"/>
</dbReference>
<organism evidence="2 3">
    <name type="scientific">Helobdella robusta</name>
    <name type="common">Californian leech</name>
    <dbReference type="NCBI Taxonomy" id="6412"/>
    <lineage>
        <taxon>Eukaryota</taxon>
        <taxon>Metazoa</taxon>
        <taxon>Spiralia</taxon>
        <taxon>Lophotrochozoa</taxon>
        <taxon>Annelida</taxon>
        <taxon>Clitellata</taxon>
        <taxon>Hirudinea</taxon>
        <taxon>Rhynchobdellida</taxon>
        <taxon>Glossiphoniidae</taxon>
        <taxon>Helobdella</taxon>
    </lineage>
</organism>
<dbReference type="InParanoid" id="T1F9Q4"/>
<evidence type="ECO:0000313" key="1">
    <source>
        <dbReference type="EMBL" id="ESO00405.1"/>
    </source>
</evidence>
<dbReference type="EMBL" id="KB096945">
    <property type="protein sequence ID" value="ESO00405.1"/>
    <property type="molecule type" value="Genomic_DNA"/>
</dbReference>
<keyword evidence="3" id="KW-1185">Reference proteome</keyword>
<dbReference type="KEGG" id="hro:HELRODRAFT_175825"/>
<dbReference type="RefSeq" id="XP_009021455.1">
    <property type="nucleotide sequence ID" value="XM_009023207.1"/>
</dbReference>
<dbReference type="Proteomes" id="UP000015101">
    <property type="component" value="Unassembled WGS sequence"/>
</dbReference>
<dbReference type="HOGENOM" id="CLU_2173702_0_0_1"/>